<dbReference type="Gramene" id="ORUFI09G03460.1">
    <property type="protein sequence ID" value="ORUFI09G03460.1"/>
    <property type="gene ID" value="ORUFI09G03460"/>
</dbReference>
<dbReference type="Pfam" id="PF00403">
    <property type="entry name" value="HMA"/>
    <property type="match status" value="1"/>
</dbReference>
<dbReference type="OMA" id="KVMQIIA"/>
<organism evidence="3 4">
    <name type="scientific">Oryza rufipogon</name>
    <name type="common">Brownbeard rice</name>
    <name type="synonym">Asian wild rice</name>
    <dbReference type="NCBI Taxonomy" id="4529"/>
    <lineage>
        <taxon>Eukaryota</taxon>
        <taxon>Viridiplantae</taxon>
        <taxon>Streptophyta</taxon>
        <taxon>Embryophyta</taxon>
        <taxon>Tracheophyta</taxon>
        <taxon>Spermatophyta</taxon>
        <taxon>Magnoliopsida</taxon>
        <taxon>Liliopsida</taxon>
        <taxon>Poales</taxon>
        <taxon>Poaceae</taxon>
        <taxon>BOP clade</taxon>
        <taxon>Oryzoideae</taxon>
        <taxon>Oryzeae</taxon>
        <taxon>Oryzinae</taxon>
        <taxon>Oryza</taxon>
    </lineage>
</organism>
<reference evidence="4" key="1">
    <citation type="submission" date="2013-06" db="EMBL/GenBank/DDBJ databases">
        <authorList>
            <person name="Zhao Q."/>
        </authorList>
    </citation>
    <scope>NUCLEOTIDE SEQUENCE</scope>
    <source>
        <strain evidence="4">cv. W1943</strain>
    </source>
</reference>
<dbReference type="InterPro" id="IPR042885">
    <property type="entry name" value="HIPP47/16"/>
</dbReference>
<dbReference type="STRING" id="4529.A0A0E0QNV8"/>
<feature type="compositionally biased region" description="Basic and acidic residues" evidence="1">
    <location>
        <begin position="123"/>
        <end position="157"/>
    </location>
</feature>
<sequence>MHGEGTFELKPYLHMWQILEEFCFEQKVEIKRIFFFWHEKYFGENMGKIKVEIKVPMTDERKKSKVMQIIAKHSGILSITADRDKDKVTIVGNENMDVTCLTMELRKQMRRTHIVIDTVTPVDEKKEKEEKEKKEKEEKEKKEKEEKEKKKKEEEQNNPKIVCTPYYVHMVDEPSPSCCQM</sequence>
<dbReference type="PROSITE" id="PS50846">
    <property type="entry name" value="HMA_2"/>
    <property type="match status" value="1"/>
</dbReference>
<name>A0A0E0QNV8_ORYRU</name>
<dbReference type="PANTHER" id="PTHR46932:SF12">
    <property type="entry name" value="HEAVY METAL-ASSOCIATED ISOPRENYLATED PLANT PROTEIN 47"/>
    <property type="match status" value="1"/>
</dbReference>
<proteinExistence type="predicted"/>
<evidence type="ECO:0000259" key="2">
    <source>
        <dbReference type="PROSITE" id="PS50846"/>
    </source>
</evidence>
<dbReference type="Gene3D" id="3.30.70.100">
    <property type="match status" value="1"/>
</dbReference>
<dbReference type="PANTHER" id="PTHR46932">
    <property type="entry name" value="HEAVY METAL-ASSOCIATED ISOPRENYLATED PLANT PROTEIN 47"/>
    <property type="match status" value="1"/>
</dbReference>
<feature type="domain" description="HMA" evidence="2">
    <location>
        <begin position="48"/>
        <end position="117"/>
    </location>
</feature>
<evidence type="ECO:0000313" key="3">
    <source>
        <dbReference type="EnsemblPlants" id="ORUFI09G03460.1"/>
    </source>
</evidence>
<accession>A0A0E0QNV8</accession>
<dbReference type="EnsemblPlants" id="ORUFI09G03460.1">
    <property type="protein sequence ID" value="ORUFI09G03460.1"/>
    <property type="gene ID" value="ORUFI09G03460"/>
</dbReference>
<keyword evidence="4" id="KW-1185">Reference proteome</keyword>
<dbReference type="GO" id="GO:0046872">
    <property type="term" value="F:metal ion binding"/>
    <property type="evidence" value="ECO:0007669"/>
    <property type="project" value="InterPro"/>
</dbReference>
<evidence type="ECO:0000256" key="1">
    <source>
        <dbReference type="SAM" id="MobiDB-lite"/>
    </source>
</evidence>
<reference evidence="3" key="2">
    <citation type="submission" date="2015-06" db="UniProtKB">
        <authorList>
            <consortium name="EnsemblPlants"/>
        </authorList>
    </citation>
    <scope>IDENTIFICATION</scope>
</reference>
<evidence type="ECO:0000313" key="4">
    <source>
        <dbReference type="Proteomes" id="UP000008022"/>
    </source>
</evidence>
<dbReference type="InterPro" id="IPR006121">
    <property type="entry name" value="HMA_dom"/>
</dbReference>
<feature type="region of interest" description="Disordered" evidence="1">
    <location>
        <begin position="123"/>
        <end position="165"/>
    </location>
</feature>
<dbReference type="AlphaFoldDB" id="A0A0E0QNV8"/>
<dbReference type="Proteomes" id="UP000008022">
    <property type="component" value="Unassembled WGS sequence"/>
</dbReference>
<protein>
    <recommendedName>
        <fullName evidence="2">HMA domain-containing protein</fullName>
    </recommendedName>
</protein>
<dbReference type="HOGENOM" id="CLU_127911_0_0_1"/>